<reference evidence="9 10" key="1">
    <citation type="submission" date="2015-09" db="EMBL/GenBank/DDBJ databases">
        <title>Draft genome of the scarab beetle Oryctes borbonicus.</title>
        <authorList>
            <person name="Meyer J.M."/>
            <person name="Markov G.V."/>
            <person name="Baskaran P."/>
            <person name="Herrmann M."/>
            <person name="Sommer R.J."/>
            <person name="Roedelsperger C."/>
        </authorList>
    </citation>
    <scope>NUCLEOTIDE SEQUENCE [LARGE SCALE GENOMIC DNA]</scope>
    <source>
        <strain evidence="9">OB123</strain>
        <tissue evidence="9">Whole animal</tissue>
    </source>
</reference>
<evidence type="ECO:0000256" key="7">
    <source>
        <dbReference type="ARBA" id="ARBA00023140"/>
    </source>
</evidence>
<dbReference type="GO" id="GO:0016491">
    <property type="term" value="F:oxidoreductase activity"/>
    <property type="evidence" value="ECO:0007669"/>
    <property type="project" value="UniProtKB-KW"/>
</dbReference>
<dbReference type="GO" id="GO:0005739">
    <property type="term" value="C:mitochondrion"/>
    <property type="evidence" value="ECO:0007669"/>
    <property type="project" value="UniProtKB-SubCell"/>
</dbReference>
<evidence type="ECO:0000313" key="10">
    <source>
        <dbReference type="Proteomes" id="UP000051574"/>
    </source>
</evidence>
<dbReference type="PANTHER" id="PTHR42808:SF3">
    <property type="entry name" value="HYDROXYSTEROID DEHYDROGENASE-LIKE PROTEIN 2"/>
    <property type="match status" value="1"/>
</dbReference>
<dbReference type="Pfam" id="PF00106">
    <property type="entry name" value="adh_short"/>
    <property type="match status" value="1"/>
</dbReference>
<evidence type="ECO:0000313" key="9">
    <source>
        <dbReference type="EMBL" id="KRT82419.1"/>
    </source>
</evidence>
<evidence type="ECO:0000256" key="8">
    <source>
        <dbReference type="ARBA" id="ARBA00040243"/>
    </source>
</evidence>
<dbReference type="EMBL" id="LJIG01009768">
    <property type="protein sequence ID" value="KRT82419.1"/>
    <property type="molecule type" value="Genomic_DNA"/>
</dbReference>
<keyword evidence="7" id="KW-0576">Peroxisome</keyword>
<gene>
    <name evidence="9" type="ORF">AMK59_4724</name>
</gene>
<dbReference type="NCBIfam" id="NF006133">
    <property type="entry name" value="PRK08278.1"/>
    <property type="match status" value="1"/>
</dbReference>
<keyword evidence="10" id="KW-1185">Reference proteome</keyword>
<organism evidence="9 10">
    <name type="scientific">Oryctes borbonicus</name>
    <dbReference type="NCBI Taxonomy" id="1629725"/>
    <lineage>
        <taxon>Eukaryota</taxon>
        <taxon>Metazoa</taxon>
        <taxon>Ecdysozoa</taxon>
        <taxon>Arthropoda</taxon>
        <taxon>Hexapoda</taxon>
        <taxon>Insecta</taxon>
        <taxon>Pterygota</taxon>
        <taxon>Neoptera</taxon>
        <taxon>Endopterygota</taxon>
        <taxon>Coleoptera</taxon>
        <taxon>Polyphaga</taxon>
        <taxon>Scarabaeiformia</taxon>
        <taxon>Scarabaeidae</taxon>
        <taxon>Dynastinae</taxon>
        <taxon>Oryctes</taxon>
    </lineage>
</organism>
<dbReference type="SUPFAM" id="SSF51735">
    <property type="entry name" value="NAD(P)-binding Rossmann-fold domains"/>
    <property type="match status" value="1"/>
</dbReference>
<dbReference type="InterPro" id="IPR051935">
    <property type="entry name" value="HSDL2"/>
</dbReference>
<evidence type="ECO:0000256" key="2">
    <source>
        <dbReference type="ARBA" id="ARBA00004275"/>
    </source>
</evidence>
<proteinExistence type="inferred from homology"/>
<comment type="subcellular location">
    <subcellularLocation>
        <location evidence="1">Mitochondrion</location>
    </subcellularLocation>
    <subcellularLocation>
        <location evidence="2">Peroxisome</location>
    </subcellularLocation>
</comment>
<dbReference type="AlphaFoldDB" id="A0A0T6B4V0"/>
<keyword evidence="4" id="KW-0521">NADP</keyword>
<dbReference type="Proteomes" id="UP000051574">
    <property type="component" value="Unassembled WGS sequence"/>
</dbReference>
<evidence type="ECO:0000256" key="3">
    <source>
        <dbReference type="ARBA" id="ARBA00006484"/>
    </source>
</evidence>
<dbReference type="Gene3D" id="3.40.50.720">
    <property type="entry name" value="NAD(P)-binding Rossmann-like Domain"/>
    <property type="match status" value="1"/>
</dbReference>
<keyword evidence="5" id="KW-0560">Oxidoreductase</keyword>
<dbReference type="CDD" id="cd09762">
    <property type="entry name" value="HSDL2_SDR_c"/>
    <property type="match status" value="1"/>
</dbReference>
<comment type="caution">
    <text evidence="9">The sequence shown here is derived from an EMBL/GenBank/DDBJ whole genome shotgun (WGS) entry which is preliminary data.</text>
</comment>
<dbReference type="PANTHER" id="PTHR42808">
    <property type="entry name" value="HYDROXYSTEROID DEHYDROGENASE-LIKE PROTEIN 2"/>
    <property type="match status" value="1"/>
</dbReference>
<keyword evidence="6" id="KW-0496">Mitochondrion</keyword>
<dbReference type="PRINTS" id="PR00081">
    <property type="entry name" value="GDHRDH"/>
</dbReference>
<evidence type="ECO:0000256" key="5">
    <source>
        <dbReference type="ARBA" id="ARBA00023002"/>
    </source>
</evidence>
<name>A0A0T6B4V0_9SCAR</name>
<evidence type="ECO:0000256" key="4">
    <source>
        <dbReference type="ARBA" id="ARBA00022857"/>
    </source>
</evidence>
<protein>
    <recommendedName>
        <fullName evidence="8">Hydroxysteroid dehydrogenase-like protein 2</fullName>
    </recommendedName>
</protein>
<dbReference type="InterPro" id="IPR002347">
    <property type="entry name" value="SDR_fam"/>
</dbReference>
<dbReference type="GO" id="GO:0005777">
    <property type="term" value="C:peroxisome"/>
    <property type="evidence" value="ECO:0007669"/>
    <property type="project" value="UniProtKB-SubCell"/>
</dbReference>
<evidence type="ECO:0000256" key="6">
    <source>
        <dbReference type="ARBA" id="ARBA00023128"/>
    </source>
</evidence>
<dbReference type="InterPro" id="IPR036291">
    <property type="entry name" value="NAD(P)-bd_dom_sf"/>
</dbReference>
<sequence>MINAGKLGGLTLFITGASRGIGKAIALKASKDGANIVLAAKTSEPHPKLPGTIFTAAQEIEQAGGKALPCIVDIRDEKQVKSAIEEAAKKFGGIDILINNASAISLTGTAQTEMKRYNLMHGINTRGTFLTSKECLPYLKKSRHAHILNISPPLHMAPGWFSPHVAYTMAKYGMSMCVLGMHEEFRQFGIGVNALWPRTAIHTAAVEMLQGADAQKYCRKPEIMADAAYSILTRDPKTITGNFFIDDDVLKEAGVTDLDQYACNPEFKNSLMPDAFVDKEPAEFYKNFGVSSDSKTQTAPAASEGNSVDQLFASIRKSLNEDLVSKTQAVYQFNLTGKDSGRW</sequence>
<evidence type="ECO:0000256" key="1">
    <source>
        <dbReference type="ARBA" id="ARBA00004173"/>
    </source>
</evidence>
<accession>A0A0T6B4V0</accession>
<comment type="similarity">
    <text evidence="3">Belongs to the short-chain dehydrogenases/reductases (SDR) family.</text>
</comment>
<dbReference type="OrthoDB" id="5327538at2759"/>
<dbReference type="FunFam" id="3.40.50.720:FF:000301">
    <property type="entry name" value="Hydroxysteroid dehydrogenase like 2"/>
    <property type="match status" value="1"/>
</dbReference>